<organism evidence="1 2">
    <name type="scientific">Kitasatospora indigofera</name>
    <dbReference type="NCBI Taxonomy" id="67307"/>
    <lineage>
        <taxon>Bacteria</taxon>
        <taxon>Bacillati</taxon>
        <taxon>Actinomycetota</taxon>
        <taxon>Actinomycetes</taxon>
        <taxon>Kitasatosporales</taxon>
        <taxon>Streptomycetaceae</taxon>
        <taxon>Kitasatospora</taxon>
    </lineage>
</organism>
<protein>
    <submittedName>
        <fullName evidence="1">Uncharacterized protein</fullName>
    </submittedName>
</protein>
<reference evidence="1" key="2">
    <citation type="submission" date="2020-09" db="EMBL/GenBank/DDBJ databases">
        <authorList>
            <person name="Sun Q."/>
            <person name="Ohkuma M."/>
        </authorList>
    </citation>
    <scope>NUCLEOTIDE SEQUENCE</scope>
    <source>
        <strain evidence="1">JCM 4646</strain>
    </source>
</reference>
<comment type="caution">
    <text evidence="1">The sequence shown here is derived from an EMBL/GenBank/DDBJ whole genome shotgun (WGS) entry which is preliminary data.</text>
</comment>
<evidence type="ECO:0000313" key="2">
    <source>
        <dbReference type="Proteomes" id="UP000617734"/>
    </source>
</evidence>
<dbReference type="Proteomes" id="UP000617734">
    <property type="component" value="Unassembled WGS sequence"/>
</dbReference>
<dbReference type="AlphaFoldDB" id="A0A919FKH8"/>
<keyword evidence="2" id="KW-1185">Reference proteome</keyword>
<reference evidence="1" key="1">
    <citation type="journal article" date="2014" name="Int. J. Syst. Evol. Microbiol.">
        <title>Complete genome sequence of Corynebacterium casei LMG S-19264T (=DSM 44701T), isolated from a smear-ripened cheese.</title>
        <authorList>
            <consortium name="US DOE Joint Genome Institute (JGI-PGF)"/>
            <person name="Walter F."/>
            <person name="Albersmeier A."/>
            <person name="Kalinowski J."/>
            <person name="Ruckert C."/>
        </authorList>
    </citation>
    <scope>NUCLEOTIDE SEQUENCE</scope>
    <source>
        <strain evidence="1">JCM 4646</strain>
    </source>
</reference>
<name>A0A919FKH8_9ACTN</name>
<dbReference type="EMBL" id="BNBO01000009">
    <property type="protein sequence ID" value="GHH67682.1"/>
    <property type="molecule type" value="Genomic_DNA"/>
</dbReference>
<gene>
    <name evidence="1" type="ORF">GCM10018781_23340</name>
</gene>
<accession>A0A919FKH8</accession>
<proteinExistence type="predicted"/>
<sequence length="56" mass="5841">MTAVLNDLETAPVSEQLRALLRVAAEVQAFARPVAEKAVAAARAEGAGTTRSTTRC</sequence>
<evidence type="ECO:0000313" key="1">
    <source>
        <dbReference type="EMBL" id="GHH67682.1"/>
    </source>
</evidence>